<gene>
    <name evidence="1" type="ORF">D1B31_22040</name>
</gene>
<reference evidence="1 2" key="1">
    <citation type="journal article" date="2017" name="Int. J. Syst. Evol. Microbiol.">
        <title>Bacillus notoginsengisoli sp. nov., a novel bacterium isolated from the rhizosphere of Panax notoginseng.</title>
        <authorList>
            <person name="Zhang M.Y."/>
            <person name="Cheng J."/>
            <person name="Cai Y."/>
            <person name="Zhang T.Y."/>
            <person name="Wu Y.Y."/>
            <person name="Manikprabhu D."/>
            <person name="Li W.J."/>
            <person name="Zhang Y.X."/>
        </authorList>
    </citation>
    <scope>NUCLEOTIDE SEQUENCE [LARGE SCALE GENOMIC DNA]</scope>
    <source>
        <strain evidence="1 2">JCM 30743</strain>
    </source>
</reference>
<dbReference type="OrthoDB" id="2989738at2"/>
<evidence type="ECO:0000313" key="1">
    <source>
        <dbReference type="EMBL" id="RHW31490.1"/>
    </source>
</evidence>
<keyword evidence="2" id="KW-1185">Reference proteome</keyword>
<name>A0A417YFJ3_9BACI</name>
<dbReference type="RefSeq" id="WP_118924550.1">
    <property type="nucleotide sequence ID" value="NZ_QWEG01000022.1"/>
</dbReference>
<sequence length="136" mass="15615">MSGNRRGIDARDEREFKYGEIYRIKDSLVDFPESQIVQRTYHWKRLLVITQHCNSNYDKNIWTLNAAPCSSQINMKRDTDLEIEPATGNYINKKTLIRLGTAQPFLKIDLEGPIGELTTDQKKMMAALQVKLAGVL</sequence>
<comment type="caution">
    <text evidence="1">The sequence shown here is derived from an EMBL/GenBank/DDBJ whole genome shotgun (WGS) entry which is preliminary data.</text>
</comment>
<dbReference type="Gene3D" id="2.30.30.110">
    <property type="match status" value="1"/>
</dbReference>
<dbReference type="Proteomes" id="UP000284416">
    <property type="component" value="Unassembled WGS sequence"/>
</dbReference>
<organism evidence="1 2">
    <name type="scientific">Neobacillus notoginsengisoli</name>
    <dbReference type="NCBI Taxonomy" id="1578198"/>
    <lineage>
        <taxon>Bacteria</taxon>
        <taxon>Bacillati</taxon>
        <taxon>Bacillota</taxon>
        <taxon>Bacilli</taxon>
        <taxon>Bacillales</taxon>
        <taxon>Bacillaceae</taxon>
        <taxon>Neobacillus</taxon>
    </lineage>
</organism>
<protein>
    <submittedName>
        <fullName evidence="1">Hydrogenase</fullName>
    </submittedName>
</protein>
<proteinExistence type="predicted"/>
<dbReference type="InterPro" id="IPR011067">
    <property type="entry name" value="Plasmid_toxin/cell-grow_inhib"/>
</dbReference>
<accession>A0A417YFJ3</accession>
<dbReference type="AlphaFoldDB" id="A0A417YFJ3"/>
<dbReference type="EMBL" id="QWEG01000022">
    <property type="protein sequence ID" value="RHW31490.1"/>
    <property type="molecule type" value="Genomic_DNA"/>
</dbReference>
<evidence type="ECO:0000313" key="2">
    <source>
        <dbReference type="Proteomes" id="UP000284416"/>
    </source>
</evidence>